<feature type="transmembrane region" description="Helical" evidence="1">
    <location>
        <begin position="153"/>
        <end position="174"/>
    </location>
</feature>
<organism evidence="2 3">
    <name type="scientific">Streptomonospora litoralis</name>
    <dbReference type="NCBI Taxonomy" id="2498135"/>
    <lineage>
        <taxon>Bacteria</taxon>
        <taxon>Bacillati</taxon>
        <taxon>Actinomycetota</taxon>
        <taxon>Actinomycetes</taxon>
        <taxon>Streptosporangiales</taxon>
        <taxon>Nocardiopsidaceae</taxon>
        <taxon>Streptomonospora</taxon>
    </lineage>
</organism>
<keyword evidence="1" id="KW-0472">Membrane</keyword>
<feature type="transmembrane region" description="Helical" evidence="1">
    <location>
        <begin position="180"/>
        <end position="198"/>
    </location>
</feature>
<feature type="transmembrane region" description="Helical" evidence="1">
    <location>
        <begin position="64"/>
        <end position="91"/>
    </location>
</feature>
<name>A0A4P6Q7K8_9ACTN</name>
<evidence type="ECO:0000313" key="3">
    <source>
        <dbReference type="Proteomes" id="UP000292235"/>
    </source>
</evidence>
<keyword evidence="3" id="KW-1185">Reference proteome</keyword>
<sequence>MSLPLRFHASARRRLYLRERLMIVMAKSPLAVTVPLGALLGLIAGVGLWSWWYRTAAADAPANIVDFLVVAVPLACVVGGLGFGSVIGLLVGASAKALDTGIIDAGTQPWRLHAARRALEQGVPAEDAEVSRLAVSLAWATVRRPYYPRALRLLFLCLALLEGSMAGLCTLNGIPAGMLFFGSAAVLLFAMALFAVPAETRQRRGAERLLALHAADTMAAGIGSVGAARGGGALPVQ</sequence>
<reference evidence="2 3" key="1">
    <citation type="submission" date="2019-02" db="EMBL/GenBank/DDBJ databases">
        <authorList>
            <person name="Khodamoradi S."/>
            <person name="Hahnke R.L."/>
            <person name="Kaempfer P."/>
            <person name="Schumann P."/>
            <person name="Rohde M."/>
            <person name="Steinert M."/>
            <person name="Luzhetskyy A."/>
            <person name="Wink J."/>
            <person name="Ruckert C."/>
        </authorList>
    </citation>
    <scope>NUCLEOTIDE SEQUENCE [LARGE SCALE GENOMIC DNA]</scope>
    <source>
        <strain evidence="2 3">M2</strain>
    </source>
</reference>
<evidence type="ECO:0000313" key="2">
    <source>
        <dbReference type="EMBL" id="QBI56693.1"/>
    </source>
</evidence>
<proteinExistence type="predicted"/>
<evidence type="ECO:0000256" key="1">
    <source>
        <dbReference type="SAM" id="Phobius"/>
    </source>
</evidence>
<keyword evidence="1" id="KW-1133">Transmembrane helix</keyword>
<protein>
    <submittedName>
        <fullName evidence="2">Uncharacterized protein</fullName>
    </submittedName>
</protein>
<accession>A0A4P6Q7K8</accession>
<keyword evidence="1" id="KW-0812">Transmembrane</keyword>
<dbReference type="Proteomes" id="UP000292235">
    <property type="component" value="Chromosome"/>
</dbReference>
<gene>
    <name evidence="2" type="ORF">EKD16_24755</name>
</gene>
<feature type="transmembrane region" description="Helical" evidence="1">
    <location>
        <begin position="21"/>
        <end position="52"/>
    </location>
</feature>
<dbReference type="EMBL" id="CP036455">
    <property type="protein sequence ID" value="QBI56693.1"/>
    <property type="molecule type" value="Genomic_DNA"/>
</dbReference>
<dbReference type="KEGG" id="strr:EKD16_24755"/>
<dbReference type="AlphaFoldDB" id="A0A4P6Q7K8"/>